<dbReference type="EMBL" id="GAKP01022351">
    <property type="protein sequence ID" value="JAC36601.1"/>
    <property type="molecule type" value="Transcribed_RNA"/>
</dbReference>
<feature type="region of interest" description="Disordered" evidence="1">
    <location>
        <begin position="323"/>
        <end position="581"/>
    </location>
</feature>
<feature type="compositionally biased region" description="Low complexity" evidence="1">
    <location>
        <begin position="901"/>
        <end position="914"/>
    </location>
</feature>
<feature type="compositionally biased region" description="Polar residues" evidence="1">
    <location>
        <begin position="1699"/>
        <end position="1723"/>
    </location>
</feature>
<feature type="compositionally biased region" description="Polar residues" evidence="1">
    <location>
        <begin position="1067"/>
        <end position="1107"/>
    </location>
</feature>
<keyword evidence="3" id="KW-0238">DNA-binding</keyword>
<keyword evidence="3" id="KW-0547">Nucleotide-binding</keyword>
<keyword evidence="3" id="KW-0067">ATP-binding</keyword>
<organism evidence="3">
    <name type="scientific">Bactrocera dorsalis</name>
    <name type="common">Oriental fruit fly</name>
    <name type="synonym">Dacus dorsalis</name>
    <dbReference type="NCBI Taxonomy" id="27457"/>
    <lineage>
        <taxon>Eukaryota</taxon>
        <taxon>Metazoa</taxon>
        <taxon>Ecdysozoa</taxon>
        <taxon>Arthropoda</taxon>
        <taxon>Hexapoda</taxon>
        <taxon>Insecta</taxon>
        <taxon>Pterygota</taxon>
        <taxon>Neoptera</taxon>
        <taxon>Endopterygota</taxon>
        <taxon>Diptera</taxon>
        <taxon>Brachycera</taxon>
        <taxon>Muscomorpha</taxon>
        <taxon>Tephritoidea</taxon>
        <taxon>Tephritidae</taxon>
        <taxon>Bactrocera</taxon>
        <taxon>Bactrocera</taxon>
    </lineage>
</organism>
<feature type="region of interest" description="Disordered" evidence="1">
    <location>
        <begin position="1699"/>
        <end position="1725"/>
    </location>
</feature>
<dbReference type="InterPro" id="IPR056342">
    <property type="entry name" value="HTH_CHD6-9"/>
</dbReference>
<feature type="compositionally biased region" description="Basic and acidic residues" evidence="1">
    <location>
        <begin position="463"/>
        <end position="479"/>
    </location>
</feature>
<gene>
    <name evidence="3" type="primary">CHD7</name>
</gene>
<feature type="compositionally biased region" description="Basic and acidic residues" evidence="1">
    <location>
        <begin position="422"/>
        <end position="440"/>
    </location>
</feature>
<feature type="compositionally biased region" description="Basic and acidic residues" evidence="1">
    <location>
        <begin position="336"/>
        <end position="354"/>
    </location>
</feature>
<feature type="region of interest" description="Disordered" evidence="1">
    <location>
        <begin position="831"/>
        <end position="851"/>
    </location>
</feature>
<feature type="compositionally biased region" description="Low complexity" evidence="1">
    <location>
        <begin position="1227"/>
        <end position="1253"/>
    </location>
</feature>
<accession>A0A034V4C2</accession>
<dbReference type="PANTHER" id="PTHR46850">
    <property type="entry name" value="CHROMODOMAIN-HELICASE-DNA-BINDING PROTEIN 9"/>
    <property type="match status" value="1"/>
</dbReference>
<feature type="compositionally biased region" description="Low complexity" evidence="1">
    <location>
        <begin position="1109"/>
        <end position="1133"/>
    </location>
</feature>
<dbReference type="PANTHER" id="PTHR46850:SF1">
    <property type="entry name" value="CHROMODOMAIN-HELICASE-DNA-BINDING PROTEIN 9"/>
    <property type="match status" value="1"/>
</dbReference>
<dbReference type="Pfam" id="PF23078">
    <property type="entry name" value="HTH_CHD6-9"/>
    <property type="match status" value="1"/>
</dbReference>
<feature type="compositionally biased region" description="Basic and acidic residues" evidence="1">
    <location>
        <begin position="368"/>
        <end position="385"/>
    </location>
</feature>
<feature type="region of interest" description="Disordered" evidence="1">
    <location>
        <begin position="892"/>
        <end position="961"/>
    </location>
</feature>
<dbReference type="GO" id="GO:0004386">
    <property type="term" value="F:helicase activity"/>
    <property type="evidence" value="ECO:0007669"/>
    <property type="project" value="UniProtKB-KW"/>
</dbReference>
<feature type="domain" description="Chromodomain-helicase-DNA-binding protein 6-9 tri-helical" evidence="2">
    <location>
        <begin position="55"/>
        <end position="162"/>
    </location>
</feature>
<feature type="non-terminal residue" evidence="3">
    <location>
        <position position="1"/>
    </location>
</feature>
<evidence type="ECO:0000259" key="2">
    <source>
        <dbReference type="Pfam" id="PF23078"/>
    </source>
</evidence>
<feature type="compositionally biased region" description="Low complexity" evidence="1">
    <location>
        <begin position="1260"/>
        <end position="1275"/>
    </location>
</feature>
<feature type="compositionally biased region" description="Polar residues" evidence="1">
    <location>
        <begin position="1500"/>
        <end position="1514"/>
    </location>
</feature>
<feature type="compositionally biased region" description="Polar residues" evidence="1">
    <location>
        <begin position="324"/>
        <end position="335"/>
    </location>
</feature>
<keyword evidence="3" id="KW-0378">Hydrolase</keyword>
<keyword evidence="3" id="KW-0347">Helicase</keyword>
<dbReference type="Gene3D" id="1.10.10.60">
    <property type="entry name" value="Homeodomain-like"/>
    <property type="match status" value="1"/>
</dbReference>
<reference evidence="3" key="1">
    <citation type="journal article" date="2014" name="BMC Genomics">
        <title>Characterizing the developmental transcriptome of the oriental fruit fly, Bactrocera dorsalis (Diptera: Tephritidae) through comparative genomic analysis with Drosophila melanogaster utilizing modENCODE datasets.</title>
        <authorList>
            <person name="Geib S.M."/>
            <person name="Calla B."/>
            <person name="Hall B."/>
            <person name="Hou S."/>
            <person name="Manoukis N.C."/>
        </authorList>
    </citation>
    <scope>NUCLEOTIDE SEQUENCE</scope>
    <source>
        <strain evidence="3">Punador</strain>
    </source>
</reference>
<name>A0A034V4C2_BACDO</name>
<dbReference type="InterPro" id="IPR051493">
    <property type="entry name" value="CHD"/>
</dbReference>
<feature type="region of interest" description="Disordered" evidence="1">
    <location>
        <begin position="1500"/>
        <end position="1524"/>
    </location>
</feature>
<feature type="compositionally biased region" description="Basic and acidic residues" evidence="1">
    <location>
        <begin position="494"/>
        <end position="512"/>
    </location>
</feature>
<proteinExistence type="predicted"/>
<sequence length="1933" mass="208510">AAATAATVAAQMPTAADIGLMLSLLNTTDVSQLANLDLNKLAMYLVSMNNKMERQGKMELAAKERESQRLQQIPKKWNRREEYEFLRVLTGYGVDLQPPTSLGIVLAPDWTKFKQMAHLERKSDETLSDYYKVFIAMCKRKAGVKLNENERGLEGIIDEISEDHAKLILERLELLSKLREVARHPQLEERLKLCQMNADTPDWWEPGKHDKELIAAVLKHGLYRSETFIFNDPNFSFAESEKRFIRELEAQIQRSIKLESFNAERLPASMPIVKGEIIDLDDELLTKDSLIKKEQFTTVKTEVKAEPLAEVGDKLSATKAELETSASETCATTDEQVSKNADDHSDVSEERKLSAEQPVNSETAAQDAAKDLGARNKDADVIHEIPDDDPETDALSANDKSTEDVSAEKLSAVATEPTADAASKDECEKMDVDENAVAEKDTDDAEREQSKEVTANDVGGSAETEHSVAEKSEISEKTESTPAVGTEYNVENDDDKKSTSSAIDSEKNKTADSEDVVISQEDEANKDAASNADAEDSKSKVDDLTIEDESSVKPAAAEKSTAGKEILDLAAPNTGATDPDDEEVMKEKEKAVEEECKKQAAELKARFPDLEVIQPATVKQKQDKPKLEMCMIRWFKDFALERRISHIVICIETNKWPVNRNYTAFAGCKGIDLNICLHEAIPHLKNIERAPTTPDVITITTEQGVTKQLQTSQMQQVAGTVPAPTVPVTTPPVVNANIAGLGLLPPPPAAVAGINGAGKGIGNMAAPPLDANSINAAVAAAVAAAAAGNNPNALSANTLSALLPGMTMTPATAAAAAALNNAPVVPQAANMPSTVPSHLPPVTQSTGKKRKRHIAIDVETERAKLHALLNSSQNMGLKDWETEIANMEPLAATAQPSGRRSASAVSPAAPAASATNMSLQPPPAHQHAPRQSSGQFSKPAVPPLKTPPTQMGAPMDLSSSLPRMNMTDILKSASNASGAIDLSEVQDFSMPSKKSSTSHLQASLSSAFPSMGGKSKLDDTLNKLMKKNNCTIEEPVIGKEKKRKKLDEIVLGLSAAKEQKTFPDPSLPSSKKPQIPPSVSVTPANLPTSASNQNQQNQKPFTITVTTVPGKSKSGSNSSMPSPASAPSLSNSNMPLMSGGLSLKDINAFVAQTMASDPQTLLKQQQKMMQCLPPAQRKAYEAMFAEIEQAMKLSAKYNVPDSKVNKWLTDMSTPLTDQLNMDFSNAAAASTSSNTNSRRSNRQQSSNASHQSSVAQMNKAAAAQSAQSHAHQQQQQQQLQQFVNCLNQQPVEQASASKSSQQDSQNSQASTVTTAGLFSKAYCIRSTSESGGQLSCRCPFEISISSAHPPARPSYEIRLPSGMASSNYSNRNNMSEEEFYSLSSASSDRDDCMPSAAVKGKVKSGSKTKNRFADCECPPSVQENKTKASANANANANPPRNVAILQLLREVVQLINQGDENGTGCGCGVATTKMRNIGALGSEESMADNGPFNSGFKITFTPSRKGTSPNQSIAHSEMSEPQPVGQPVNIPLQLPCNLIITPNLLTCAPCSPCIPLSNVAIPPSQKMQITAGSEALTKSLKKVKVGEKNAEGYCGTKGMPCSCIGDLELIEEIATLALAADPKNRTEPSSQPCEEDSRYGAGATFDISPIVCGKGCPEECTCKQPCLCPVHGFYQPTAMPDNEECECIDADDTGIVTEPSQSQTHVSAAPSATASQRTNQTNKTKSDCTECSCCHCQAMRDKQNCSTIATQNQAKDQCSCSELRFFIDSIIMDLDAMEQARRKKNAEQNTTPTRGRICPRQSFPVTITEVSDLGISSLYVKWVIHDCCGIGGYEIYVDGYLTNRYFHCNHEAAVICDIDVTKAHKIVLVAQPKQSDCSCGDNMENKCKELMRKGDADKMDKSNVAPSALWVPSIYLYDPCDKREGTPINRPNL</sequence>
<evidence type="ECO:0000256" key="1">
    <source>
        <dbReference type="SAM" id="MobiDB-lite"/>
    </source>
</evidence>
<protein>
    <submittedName>
        <fullName evidence="3">Chromodomain-helicase-DNA-binding protein 7</fullName>
    </submittedName>
</protein>
<feature type="compositionally biased region" description="Polar residues" evidence="1">
    <location>
        <begin position="832"/>
        <end position="846"/>
    </location>
</feature>
<feature type="region of interest" description="Disordered" evidence="1">
    <location>
        <begin position="1059"/>
        <end position="1133"/>
    </location>
</feature>
<dbReference type="EMBL" id="GAKP01022352">
    <property type="protein sequence ID" value="JAC36600.1"/>
    <property type="molecule type" value="Transcribed_RNA"/>
</dbReference>
<dbReference type="GO" id="GO:0003677">
    <property type="term" value="F:DNA binding"/>
    <property type="evidence" value="ECO:0007669"/>
    <property type="project" value="UniProtKB-KW"/>
</dbReference>
<feature type="region of interest" description="Disordered" evidence="1">
    <location>
        <begin position="1227"/>
        <end position="1275"/>
    </location>
</feature>
<dbReference type="OrthoDB" id="6136903at2759"/>
<evidence type="ECO:0000313" key="3">
    <source>
        <dbReference type="EMBL" id="JAC36600.1"/>
    </source>
</evidence>